<dbReference type="EMBL" id="CP162601">
    <property type="protein sequence ID" value="XDK25342.1"/>
    <property type="molecule type" value="Genomic_DNA"/>
</dbReference>
<dbReference type="SUPFAM" id="SSF161098">
    <property type="entry name" value="MetI-like"/>
    <property type="match status" value="2"/>
</dbReference>
<evidence type="ECO:0000256" key="11">
    <source>
        <dbReference type="RuleBase" id="RU363032"/>
    </source>
</evidence>
<feature type="transmembrane region" description="Helical" evidence="11">
    <location>
        <begin position="50"/>
        <end position="72"/>
    </location>
</feature>
<comment type="similarity">
    <text evidence="11">Belongs to the binding-protein-dependent transport system permease family.</text>
</comment>
<feature type="transmembrane region" description="Helical" evidence="11">
    <location>
        <begin position="367"/>
        <end position="391"/>
    </location>
</feature>
<feature type="transmembrane region" description="Helical" evidence="11">
    <location>
        <begin position="397"/>
        <end position="415"/>
    </location>
</feature>
<evidence type="ECO:0000256" key="12">
    <source>
        <dbReference type="SAM" id="MobiDB-lite"/>
    </source>
</evidence>
<evidence type="ECO:0000256" key="2">
    <source>
        <dbReference type="ARBA" id="ARBA00011650"/>
    </source>
</evidence>
<dbReference type="Gene3D" id="1.10.3720.10">
    <property type="entry name" value="MetI-like"/>
    <property type="match status" value="2"/>
</dbReference>
<feature type="transmembrane region" description="Helical" evidence="11">
    <location>
        <begin position="459"/>
        <end position="480"/>
    </location>
</feature>
<evidence type="ECO:0000256" key="8">
    <source>
        <dbReference type="ARBA" id="ARBA00022737"/>
    </source>
</evidence>
<evidence type="ECO:0000256" key="6">
    <source>
        <dbReference type="ARBA" id="ARBA00022519"/>
    </source>
</evidence>
<name>A0AB39HD59_9VIBR</name>
<dbReference type="GO" id="GO:0015888">
    <property type="term" value="P:thiamine transport"/>
    <property type="evidence" value="ECO:0007669"/>
    <property type="project" value="InterPro"/>
</dbReference>
<feature type="transmembrane region" description="Helical" evidence="11">
    <location>
        <begin position="84"/>
        <end position="107"/>
    </location>
</feature>
<dbReference type="CDD" id="cd06261">
    <property type="entry name" value="TM_PBP2"/>
    <property type="match status" value="2"/>
</dbReference>
<sequence length="566" mass="62596">MNTRVPKMGLVIASLIVVLVVSALSALLMQSAHLPIEQLWQDPYLRHVTWFSFLQASLSTVLSVGLAIPVAHALSRSQFRGRHVVLKIFSSTLVLPVLVGVFGLLTIYGNRGYLASLLTTLGVEHSFSIYGLGGILLAHVFFNLPYAARLLLQSLESIPYEQHLLAAHLGMNSVEKFRTVEWPWLRQQVPAIAGLVFMLCFTSFATVMALGGGPKSTTIELAIYQAIKFDFDLATGAILAIWQMLLCGTMAIVLQKGQNALPSNQGATPVEPVTQFQSSRAQHWNRVWIAVAIAFVIPPLLSVIHSGLNSQWFDVVSDSRYWQAMLNSFKVASLASVLAVCGAVFTQATSRYWRLRDHRKAADHLDLIATIILVTPGLVLSTGLFLLLRYWANAFDYAFEVVVLINGLMALPYTVKSLAQPMFKLEQDYQYLCQTLGLTGWQRWCVVEWRALRAPLAHALAISFMFSLGDLSVVALFGSADFATLPFYLYQLLGSYQTSAAAVVALTLLVLSLLCFTLSEQLLKKRTVQAPRSTKKARFTNGKTAKRNETTVLHSKTKSRGKDQLQ</sequence>
<evidence type="ECO:0000256" key="5">
    <source>
        <dbReference type="ARBA" id="ARBA00022475"/>
    </source>
</evidence>
<dbReference type="PANTHER" id="PTHR30183">
    <property type="entry name" value="MOLYBDENUM TRANSPORT SYSTEM PERMEASE PROTEIN MODB"/>
    <property type="match status" value="1"/>
</dbReference>
<dbReference type="PANTHER" id="PTHR30183:SF9">
    <property type="entry name" value="THIAMINE TRANSPORT SYSTEM PERMEASE PROTEIN THIP"/>
    <property type="match status" value="1"/>
</dbReference>
<feature type="transmembrane region" description="Helical" evidence="11">
    <location>
        <begin position="500"/>
        <end position="519"/>
    </location>
</feature>
<dbReference type="InterPro" id="IPR035906">
    <property type="entry name" value="MetI-like_sf"/>
</dbReference>
<comment type="subcellular location">
    <subcellularLocation>
        <location evidence="1">Cell inner membrane</location>
        <topology evidence="1">Multi-pass membrane protein</topology>
    </subcellularLocation>
    <subcellularLocation>
        <location evidence="11">Cell membrane</location>
        <topology evidence="11">Multi-pass membrane protein</topology>
    </subcellularLocation>
</comment>
<feature type="region of interest" description="Disordered" evidence="12">
    <location>
        <begin position="533"/>
        <end position="566"/>
    </location>
</feature>
<dbReference type="AlphaFoldDB" id="A0AB39HD59"/>
<gene>
    <name evidence="14" type="primary">thiP</name>
    <name evidence="14" type="ORF">AB0763_01460</name>
</gene>
<feature type="transmembrane region" description="Helical" evidence="11">
    <location>
        <begin position="328"/>
        <end position="346"/>
    </location>
</feature>
<dbReference type="InterPro" id="IPR000515">
    <property type="entry name" value="MetI-like"/>
</dbReference>
<keyword evidence="9 11" id="KW-1133">Transmembrane helix</keyword>
<keyword evidence="8" id="KW-0677">Repeat</keyword>
<accession>A0AB39HD59</accession>
<dbReference type="InterPro" id="IPR005947">
    <property type="entry name" value="ThiP_ABC_transpt"/>
</dbReference>
<evidence type="ECO:0000256" key="3">
    <source>
        <dbReference type="ARBA" id="ARBA00016947"/>
    </source>
</evidence>
<dbReference type="GO" id="GO:0005886">
    <property type="term" value="C:plasma membrane"/>
    <property type="evidence" value="ECO:0007669"/>
    <property type="project" value="UniProtKB-SubCell"/>
</dbReference>
<feature type="transmembrane region" description="Helical" evidence="11">
    <location>
        <begin position="287"/>
        <end position="308"/>
    </location>
</feature>
<evidence type="ECO:0000256" key="10">
    <source>
        <dbReference type="ARBA" id="ARBA00023136"/>
    </source>
</evidence>
<dbReference type="PROSITE" id="PS50928">
    <property type="entry name" value="ABC_TM1"/>
    <property type="match status" value="2"/>
</dbReference>
<dbReference type="GO" id="GO:0022857">
    <property type="term" value="F:transmembrane transporter activity"/>
    <property type="evidence" value="ECO:0007669"/>
    <property type="project" value="InterPro"/>
</dbReference>
<keyword evidence="5" id="KW-1003">Cell membrane</keyword>
<keyword evidence="4 11" id="KW-0813">Transport</keyword>
<feature type="transmembrane region" description="Helical" evidence="11">
    <location>
        <begin position="191"/>
        <end position="213"/>
    </location>
</feature>
<feature type="transmembrane region" description="Helical" evidence="11">
    <location>
        <begin position="127"/>
        <end position="148"/>
    </location>
</feature>
<keyword evidence="10 11" id="KW-0472">Membrane</keyword>
<proteinExistence type="inferred from homology"/>
<evidence type="ECO:0000256" key="7">
    <source>
        <dbReference type="ARBA" id="ARBA00022692"/>
    </source>
</evidence>
<keyword evidence="7 11" id="KW-0812">Transmembrane</keyword>
<evidence type="ECO:0000256" key="9">
    <source>
        <dbReference type="ARBA" id="ARBA00022989"/>
    </source>
</evidence>
<evidence type="ECO:0000256" key="1">
    <source>
        <dbReference type="ARBA" id="ARBA00004429"/>
    </source>
</evidence>
<dbReference type="RefSeq" id="WP_306102186.1">
    <property type="nucleotide sequence ID" value="NZ_CP162601.1"/>
</dbReference>
<keyword evidence="6" id="KW-0997">Cell inner membrane</keyword>
<feature type="transmembrane region" description="Helical" evidence="11">
    <location>
        <begin position="233"/>
        <end position="254"/>
    </location>
</feature>
<feature type="domain" description="ABC transmembrane type-1" evidence="13">
    <location>
        <begin position="325"/>
        <end position="519"/>
    </location>
</feature>
<evidence type="ECO:0000259" key="13">
    <source>
        <dbReference type="PROSITE" id="PS50928"/>
    </source>
</evidence>
<dbReference type="KEGG" id="vih:AB0763_01460"/>
<organism evidence="14">
    <name type="scientific">Vibrio sp. HB236076</name>
    <dbReference type="NCBI Taxonomy" id="3232307"/>
    <lineage>
        <taxon>Bacteria</taxon>
        <taxon>Pseudomonadati</taxon>
        <taxon>Pseudomonadota</taxon>
        <taxon>Gammaproteobacteria</taxon>
        <taxon>Vibrionales</taxon>
        <taxon>Vibrionaceae</taxon>
        <taxon>Vibrio</taxon>
    </lineage>
</organism>
<dbReference type="Pfam" id="PF00528">
    <property type="entry name" value="BPD_transp_1"/>
    <property type="match status" value="1"/>
</dbReference>
<feature type="domain" description="ABC transmembrane type-1" evidence="13">
    <location>
        <begin position="49"/>
        <end position="254"/>
    </location>
</feature>
<protein>
    <recommendedName>
        <fullName evidence="3">Thiamine transport system permease protein ThiP</fullName>
    </recommendedName>
</protein>
<evidence type="ECO:0000256" key="4">
    <source>
        <dbReference type="ARBA" id="ARBA00022448"/>
    </source>
</evidence>
<dbReference type="NCBIfam" id="TIGR01253">
    <property type="entry name" value="thiP"/>
    <property type="match status" value="1"/>
</dbReference>
<comment type="subunit">
    <text evidence="2">The complex is composed of two ATP-binding proteins (ThiQ), two transmembrane proteins (ThiP) and a solute-binding protein (ThiB).</text>
</comment>
<evidence type="ECO:0000313" key="14">
    <source>
        <dbReference type="EMBL" id="XDK25342.1"/>
    </source>
</evidence>
<reference evidence="14" key="1">
    <citation type="submission" date="2024-07" db="EMBL/GenBank/DDBJ databases">
        <title>Genome Analysis of a Potential Novel Vibrio Species Secreting pH- and Thermo-stable Alginate Lyase and its Application in Producing Alginate Oligosaccharides.</title>
        <authorList>
            <person name="Huang H."/>
            <person name="Bao K."/>
        </authorList>
    </citation>
    <scope>NUCLEOTIDE SEQUENCE</scope>
    <source>
        <strain evidence="14">HB236076</strain>
    </source>
</reference>